<keyword evidence="1" id="KW-0472">Membrane</keyword>
<evidence type="ECO:0000313" key="2">
    <source>
        <dbReference type="EMBL" id="MCS0499274.1"/>
    </source>
</evidence>
<dbReference type="InterPro" id="IPR026898">
    <property type="entry name" value="PrsW"/>
</dbReference>
<feature type="transmembrane region" description="Helical" evidence="1">
    <location>
        <begin position="72"/>
        <end position="92"/>
    </location>
</feature>
<dbReference type="Proteomes" id="UP001205337">
    <property type="component" value="Unassembled WGS sequence"/>
</dbReference>
<keyword evidence="2" id="KW-0482">Metalloprotease</keyword>
<gene>
    <name evidence="2" type="ORF">NUH29_06890</name>
</gene>
<comment type="caution">
    <text evidence="2">The sequence shown here is derived from an EMBL/GenBank/DDBJ whole genome shotgun (WGS) entry which is preliminary data.</text>
</comment>
<keyword evidence="2" id="KW-0645">Protease</keyword>
<keyword evidence="1" id="KW-0812">Transmembrane</keyword>
<reference evidence="2 3" key="1">
    <citation type="submission" date="2022-08" db="EMBL/GenBank/DDBJ databases">
        <authorList>
            <person name="Li F."/>
        </authorList>
    </citation>
    <scope>NUCLEOTIDE SEQUENCE [LARGE SCALE GENOMIC DNA]</scope>
    <source>
        <strain evidence="2 3">10F1B-8-1</strain>
    </source>
</reference>
<feature type="transmembrane region" description="Helical" evidence="1">
    <location>
        <begin position="218"/>
        <end position="240"/>
    </location>
</feature>
<feature type="transmembrane region" description="Helical" evidence="1">
    <location>
        <begin position="247"/>
        <end position="268"/>
    </location>
</feature>
<protein>
    <submittedName>
        <fullName evidence="2">PrsW family intramembrane metalloprotease</fullName>
    </submittedName>
</protein>
<sequence>MSFEPTTTNPAQPASAPSEVQAQTQLPAQPVLAQPATPRSSLFGWAVAGFIVIGIFAIALLAYLFLALGPALLVGAAVLALIPLAVVLFGVAWIDRWEPEPRGLLVFGFLWGAIMAVAIALLVDLGVQMASYAAGVDPSALDVVGTVVQAPLVEESAKGVGVLLIFLVARRYFDGPVDGIVYAAIIAGGFAFTENILYFADAMSYSGALSSDVALTFFVRGVMSPFAHAMFTSMTGLFIGLWGRTSVAGGIGGFFVGLIPAMALHALWNGTSYLGLAGWFVLYLVLQVPLFAGSIVLIVQLRKREAKLTQERLAEYAAVGWLSPSEVQALGTGAGRKNAMAWAKANGIGPLMASFIRDATTLAFTRQRIITGRDRIGAQRDEQQLLARLTASRHALQAHVVAR</sequence>
<keyword evidence="1" id="KW-1133">Transmembrane helix</keyword>
<evidence type="ECO:0000256" key="1">
    <source>
        <dbReference type="SAM" id="Phobius"/>
    </source>
</evidence>
<accession>A0ABT1ZEZ0</accession>
<feature type="transmembrane region" description="Helical" evidence="1">
    <location>
        <begin position="104"/>
        <end position="123"/>
    </location>
</feature>
<name>A0ABT1ZEZ0_9MICO</name>
<dbReference type="GO" id="GO:0008237">
    <property type="term" value="F:metallopeptidase activity"/>
    <property type="evidence" value="ECO:0007669"/>
    <property type="project" value="UniProtKB-KW"/>
</dbReference>
<feature type="transmembrane region" description="Helical" evidence="1">
    <location>
        <begin position="280"/>
        <end position="299"/>
    </location>
</feature>
<proteinExistence type="predicted"/>
<organism evidence="2 3">
    <name type="scientific">Protaetiibacter mangrovi</name>
    <dbReference type="NCBI Taxonomy" id="2970926"/>
    <lineage>
        <taxon>Bacteria</taxon>
        <taxon>Bacillati</taxon>
        <taxon>Actinomycetota</taxon>
        <taxon>Actinomycetes</taxon>
        <taxon>Micrococcales</taxon>
        <taxon>Microbacteriaceae</taxon>
        <taxon>Protaetiibacter</taxon>
    </lineage>
</organism>
<feature type="transmembrane region" description="Helical" evidence="1">
    <location>
        <begin position="180"/>
        <end position="198"/>
    </location>
</feature>
<dbReference type="PANTHER" id="PTHR36844">
    <property type="entry name" value="PROTEASE PRSW"/>
    <property type="match status" value="1"/>
</dbReference>
<evidence type="ECO:0000313" key="3">
    <source>
        <dbReference type="Proteomes" id="UP001205337"/>
    </source>
</evidence>
<dbReference type="PANTHER" id="PTHR36844:SF1">
    <property type="entry name" value="PROTEASE PRSW"/>
    <property type="match status" value="1"/>
</dbReference>
<dbReference type="RefSeq" id="WP_258798294.1">
    <property type="nucleotide sequence ID" value="NZ_JANTHX010000005.1"/>
</dbReference>
<dbReference type="Pfam" id="PF13367">
    <property type="entry name" value="PrsW-protease"/>
    <property type="match status" value="1"/>
</dbReference>
<feature type="transmembrane region" description="Helical" evidence="1">
    <location>
        <begin position="42"/>
        <end position="66"/>
    </location>
</feature>
<keyword evidence="2" id="KW-0378">Hydrolase</keyword>
<keyword evidence="3" id="KW-1185">Reference proteome</keyword>
<dbReference type="EMBL" id="JANTHX010000005">
    <property type="protein sequence ID" value="MCS0499274.1"/>
    <property type="molecule type" value="Genomic_DNA"/>
</dbReference>